<reference evidence="1" key="1">
    <citation type="submission" date="2023-03" db="EMBL/GenBank/DDBJ databases">
        <title>Massive genome expansion in bonnet fungi (Mycena s.s.) driven by repeated elements and novel gene families across ecological guilds.</title>
        <authorList>
            <consortium name="Lawrence Berkeley National Laboratory"/>
            <person name="Harder C.B."/>
            <person name="Miyauchi S."/>
            <person name="Viragh M."/>
            <person name="Kuo A."/>
            <person name="Thoen E."/>
            <person name="Andreopoulos B."/>
            <person name="Lu D."/>
            <person name="Skrede I."/>
            <person name="Drula E."/>
            <person name="Henrissat B."/>
            <person name="Morin E."/>
            <person name="Kohler A."/>
            <person name="Barry K."/>
            <person name="LaButti K."/>
            <person name="Morin E."/>
            <person name="Salamov A."/>
            <person name="Lipzen A."/>
            <person name="Mereny Z."/>
            <person name="Hegedus B."/>
            <person name="Baldrian P."/>
            <person name="Stursova M."/>
            <person name="Weitz H."/>
            <person name="Taylor A."/>
            <person name="Grigoriev I.V."/>
            <person name="Nagy L.G."/>
            <person name="Martin F."/>
            <person name="Kauserud H."/>
        </authorList>
    </citation>
    <scope>NUCLEOTIDE SEQUENCE</scope>
    <source>
        <strain evidence="1">CBHHK002</strain>
    </source>
</reference>
<gene>
    <name evidence="1" type="ORF">DFH08DRAFT_998182</name>
</gene>
<evidence type="ECO:0000313" key="2">
    <source>
        <dbReference type="Proteomes" id="UP001218218"/>
    </source>
</evidence>
<comment type="caution">
    <text evidence="1">The sequence shown here is derived from an EMBL/GenBank/DDBJ whole genome shotgun (WGS) entry which is preliminary data.</text>
</comment>
<proteinExistence type="predicted"/>
<dbReference type="EMBL" id="JARIHO010000016">
    <property type="protein sequence ID" value="KAJ7348918.1"/>
    <property type="molecule type" value="Genomic_DNA"/>
</dbReference>
<keyword evidence="2" id="KW-1185">Reference proteome</keyword>
<accession>A0AAD7A4M1</accession>
<organism evidence="1 2">
    <name type="scientific">Mycena albidolilacea</name>
    <dbReference type="NCBI Taxonomy" id="1033008"/>
    <lineage>
        <taxon>Eukaryota</taxon>
        <taxon>Fungi</taxon>
        <taxon>Dikarya</taxon>
        <taxon>Basidiomycota</taxon>
        <taxon>Agaricomycotina</taxon>
        <taxon>Agaricomycetes</taxon>
        <taxon>Agaricomycetidae</taxon>
        <taxon>Agaricales</taxon>
        <taxon>Marasmiineae</taxon>
        <taxon>Mycenaceae</taxon>
        <taxon>Mycena</taxon>
    </lineage>
</organism>
<name>A0AAD7A4M1_9AGAR</name>
<dbReference type="AlphaFoldDB" id="A0AAD7A4M1"/>
<sequence>MAAIALLAPELLLEIMLMRPDSIDQKFTIAQVSRLWRDVALNRHLFWSSFSGDSEADYHRLPLMLKRSGSSNILNIQFRFKYSYSWDDSLTVFVPYVARIETLVMMFSVTVNVTALLCSGLEFPILRTLLRTLDIDSIDLTNWAIPLIAQPGKFQTVGWNPGNVSGRLEAVSTVSAGVAYCNEDLACIATRQKYSKVLVCLCVFDPLGNTRTGELYLLL</sequence>
<protein>
    <recommendedName>
        <fullName evidence="3">F-box domain-containing protein</fullName>
    </recommendedName>
</protein>
<evidence type="ECO:0000313" key="1">
    <source>
        <dbReference type="EMBL" id="KAJ7348918.1"/>
    </source>
</evidence>
<evidence type="ECO:0008006" key="3">
    <source>
        <dbReference type="Google" id="ProtNLM"/>
    </source>
</evidence>
<dbReference type="Proteomes" id="UP001218218">
    <property type="component" value="Unassembled WGS sequence"/>
</dbReference>